<proteinExistence type="predicted"/>
<evidence type="ECO:0000313" key="2">
    <source>
        <dbReference type="Proteomes" id="UP000245412"/>
    </source>
</evidence>
<keyword evidence="2" id="KW-1185">Reference proteome</keyword>
<gene>
    <name evidence="1" type="ORF">C7383_114118</name>
</gene>
<comment type="caution">
    <text evidence="1">The sequence shown here is derived from an EMBL/GenBank/DDBJ whole genome shotgun (WGS) entry which is preliminary data.</text>
</comment>
<evidence type="ECO:0000313" key="1">
    <source>
        <dbReference type="EMBL" id="PWJ73149.1"/>
    </source>
</evidence>
<accession>A0AB73T050</accession>
<dbReference type="AlphaFoldDB" id="A0AB73T050"/>
<dbReference type="Proteomes" id="UP000245412">
    <property type="component" value="Unassembled WGS sequence"/>
</dbReference>
<dbReference type="EMBL" id="QGGY01000014">
    <property type="protein sequence ID" value="PWJ73149.1"/>
    <property type="molecule type" value="Genomic_DNA"/>
</dbReference>
<protein>
    <submittedName>
        <fullName evidence="1">Uncharacterized protein</fullName>
    </submittedName>
</protein>
<dbReference type="RefSeq" id="WP_109748009.1">
    <property type="nucleotide sequence ID" value="NZ_JANKBI010000014.1"/>
</dbReference>
<organism evidence="1 2">
    <name type="scientific">Murimonas intestini</name>
    <dbReference type="NCBI Taxonomy" id="1337051"/>
    <lineage>
        <taxon>Bacteria</taxon>
        <taxon>Bacillati</taxon>
        <taxon>Bacillota</taxon>
        <taxon>Clostridia</taxon>
        <taxon>Lachnospirales</taxon>
        <taxon>Lachnospiraceae</taxon>
        <taxon>Murimonas</taxon>
    </lineage>
</organism>
<reference evidence="1 2" key="1">
    <citation type="submission" date="2018-05" db="EMBL/GenBank/DDBJ databases">
        <authorList>
            <person name="Goeker M."/>
            <person name="Huntemann M."/>
            <person name="Clum A."/>
            <person name="Pillay M."/>
            <person name="Palaniappan K."/>
            <person name="Varghese N."/>
            <person name="Mikhailova N."/>
            <person name="Stamatis D."/>
            <person name="Reddy T."/>
            <person name="Daum C."/>
            <person name="Shapiro N."/>
            <person name="Ivanova N."/>
            <person name="Kyrpides N."/>
            <person name="Woyke T."/>
        </authorList>
    </citation>
    <scope>NUCLEOTIDE SEQUENCE [LARGE SCALE GENOMIC DNA]</scope>
    <source>
        <strain evidence="1 2">DSM 26524</strain>
    </source>
</reference>
<sequence>MRKAGIGILMTGMAVCLCFGKINVSAALLRTPEAEKAAYQRHLVRGGNWNSSDDKKYTQDEYEFAVSLKFDGYESMKVGDYNKKVLDWEDETAFHKTEGILEKVYWGLRDDDPEYEFFMTTLSNTWEECSELHYNACHKEKPNYSGEASVETFGDIYGDKVVLTGAYAEFSFDYDMDSLEDMTVAQRDQALEGVQTQMQEFLDQFDQSELRDEQKMEEVLKEKLIQILETDPDKVSADTDPYLYYYWQPYWNELEDDGISENSSDDTSNETVSKEELKEQYDVVLNVLHFSDYESMPVSEFNREVNSVLNGEKMTEEFLKAYEAVLWASEYERTGKEEDFLNNIIQTSIKEYSARAKEVYSGKTVDPEHSDYFQIEHKEDVFGDEVATGISYAYYTFTYRILAADELTVGEREQFLDSVKAGVMDILEKSENPGKFTADQLKSAIESAGASASTDKIQFTGYKIEDFDSEEMD</sequence>
<name>A0AB73T050_9FIRM</name>